<dbReference type="Pfam" id="PF00534">
    <property type="entry name" value="Glycos_transf_1"/>
    <property type="match status" value="1"/>
</dbReference>
<name>A0A5C4SQV7_9FLAO</name>
<keyword evidence="3" id="KW-1185">Reference proteome</keyword>
<dbReference type="OrthoDB" id="7560678at2"/>
<sequence length="381" mass="44209">MNPLRVLHVLTIMNRGGAETMVMNYYRNIDRTKIQFDFLLHRESEGAFDDEILLLGGRIYRLQNINFKNLRQYKKSLDTFFKTHPEYKIIHSHLNGLSTFVLKAAKKNNVPVRIAHSHTSLYKVNMNPFSRNRHSLNFIFKFFVQNYFKLKVPKYANHYYSCGKKAGLWLFGKRNINAVNMINNAIDSDNFVYQEKKARTIKEQLNLNNKFVVGHVGNFVVEKNHSFLIRVFGELLKLNKDCVLLLVGGGDNKMYKELVSEMDIVNQVKFLGVRNDVNNILQAMDVFVFPSTNEGLPVTLIEAQSSGLKILASDEISNELNITDLVKFMSLDQPPKYWAEFIIKHSNYNRENTKDKIVKGNYDIINNAKMLHDLYQNALKK</sequence>
<proteinExistence type="predicted"/>
<evidence type="ECO:0000313" key="3">
    <source>
        <dbReference type="Proteomes" id="UP000308713"/>
    </source>
</evidence>
<dbReference type="InterPro" id="IPR001296">
    <property type="entry name" value="Glyco_trans_1"/>
</dbReference>
<dbReference type="PANTHER" id="PTHR45947">
    <property type="entry name" value="SULFOQUINOVOSYL TRANSFERASE SQD2"/>
    <property type="match status" value="1"/>
</dbReference>
<evidence type="ECO:0000313" key="2">
    <source>
        <dbReference type="EMBL" id="TNJ46467.1"/>
    </source>
</evidence>
<dbReference type="GO" id="GO:0016757">
    <property type="term" value="F:glycosyltransferase activity"/>
    <property type="evidence" value="ECO:0007669"/>
    <property type="project" value="InterPro"/>
</dbReference>
<dbReference type="RefSeq" id="WP_139694838.1">
    <property type="nucleotide sequence ID" value="NZ_CP074074.1"/>
</dbReference>
<gene>
    <name evidence="2" type="ORF">FGF67_02240</name>
</gene>
<dbReference type="Proteomes" id="UP000308713">
    <property type="component" value="Unassembled WGS sequence"/>
</dbReference>
<dbReference type="Gene3D" id="3.40.50.2000">
    <property type="entry name" value="Glycogen Phosphorylase B"/>
    <property type="match status" value="2"/>
</dbReference>
<dbReference type="AlphaFoldDB" id="A0A5C4SQV7"/>
<dbReference type="CDD" id="cd03812">
    <property type="entry name" value="GT4_CapH-like"/>
    <property type="match status" value="1"/>
</dbReference>
<comment type="caution">
    <text evidence="2">The sequence shown here is derived from an EMBL/GenBank/DDBJ whole genome shotgun (WGS) entry which is preliminary data.</text>
</comment>
<dbReference type="PANTHER" id="PTHR45947:SF3">
    <property type="entry name" value="SULFOQUINOVOSYL TRANSFERASE SQD2"/>
    <property type="match status" value="1"/>
</dbReference>
<dbReference type="EMBL" id="VDCS01000002">
    <property type="protein sequence ID" value="TNJ46467.1"/>
    <property type="molecule type" value="Genomic_DNA"/>
</dbReference>
<accession>A0A5C4SQV7</accession>
<evidence type="ECO:0000259" key="1">
    <source>
        <dbReference type="Pfam" id="PF00534"/>
    </source>
</evidence>
<organism evidence="2 3">
    <name type="scientific">Allotamlana fucoidanivorans</name>
    <dbReference type="NCBI Taxonomy" id="2583814"/>
    <lineage>
        <taxon>Bacteria</taxon>
        <taxon>Pseudomonadati</taxon>
        <taxon>Bacteroidota</taxon>
        <taxon>Flavobacteriia</taxon>
        <taxon>Flavobacteriales</taxon>
        <taxon>Flavobacteriaceae</taxon>
        <taxon>Allotamlana</taxon>
    </lineage>
</organism>
<keyword evidence="2" id="KW-0808">Transferase</keyword>
<reference evidence="2 3" key="1">
    <citation type="submission" date="2019-05" db="EMBL/GenBank/DDBJ databases">
        <title>Tamlana fucoidanivorans sp. nov., isolated from the surface of algae collected from Fujian province in China.</title>
        <authorList>
            <person name="Li J."/>
        </authorList>
    </citation>
    <scope>NUCLEOTIDE SEQUENCE [LARGE SCALE GENOMIC DNA]</scope>
    <source>
        <strain evidence="2 3">CW2-9</strain>
    </source>
</reference>
<dbReference type="InterPro" id="IPR050194">
    <property type="entry name" value="Glycosyltransferase_grp1"/>
</dbReference>
<feature type="domain" description="Glycosyl transferase family 1" evidence="1">
    <location>
        <begin position="200"/>
        <end position="316"/>
    </location>
</feature>
<protein>
    <submittedName>
        <fullName evidence="2">Glycosyltransferase family 1 protein</fullName>
    </submittedName>
</protein>
<dbReference type="SUPFAM" id="SSF53756">
    <property type="entry name" value="UDP-Glycosyltransferase/glycogen phosphorylase"/>
    <property type="match status" value="1"/>
</dbReference>